<dbReference type="AlphaFoldDB" id="A0A0A9HS90"/>
<accession>A0A0A9HS90</accession>
<reference evidence="2" key="1">
    <citation type="submission" date="2014-09" db="EMBL/GenBank/DDBJ databases">
        <authorList>
            <person name="Magalhaes I.L.F."/>
            <person name="Oliveira U."/>
            <person name="Santos F.R."/>
            <person name="Vidigal T.H.D.A."/>
            <person name="Brescovit A.D."/>
            <person name="Santos A.J."/>
        </authorList>
    </citation>
    <scope>NUCLEOTIDE SEQUENCE</scope>
    <source>
        <tissue evidence="2">Shoot tissue taken approximately 20 cm above the soil surface</tissue>
    </source>
</reference>
<protein>
    <submittedName>
        <fullName evidence="2">Uncharacterized protein</fullName>
    </submittedName>
</protein>
<dbReference type="EMBL" id="GBRH01160140">
    <property type="protein sequence ID" value="JAE37756.1"/>
    <property type="molecule type" value="Transcribed_RNA"/>
</dbReference>
<feature type="region of interest" description="Disordered" evidence="1">
    <location>
        <begin position="1"/>
        <end position="50"/>
    </location>
</feature>
<organism evidence="2">
    <name type="scientific">Arundo donax</name>
    <name type="common">Giant reed</name>
    <name type="synonym">Donax arundinaceus</name>
    <dbReference type="NCBI Taxonomy" id="35708"/>
    <lineage>
        <taxon>Eukaryota</taxon>
        <taxon>Viridiplantae</taxon>
        <taxon>Streptophyta</taxon>
        <taxon>Embryophyta</taxon>
        <taxon>Tracheophyta</taxon>
        <taxon>Spermatophyta</taxon>
        <taxon>Magnoliopsida</taxon>
        <taxon>Liliopsida</taxon>
        <taxon>Poales</taxon>
        <taxon>Poaceae</taxon>
        <taxon>PACMAD clade</taxon>
        <taxon>Arundinoideae</taxon>
        <taxon>Arundineae</taxon>
        <taxon>Arundo</taxon>
    </lineage>
</organism>
<evidence type="ECO:0000256" key="1">
    <source>
        <dbReference type="SAM" id="MobiDB-lite"/>
    </source>
</evidence>
<sequence length="66" mass="7631">MRSYSSTRLSRSSSVETEMRESRSSLGSWYLRVKGQPPRSDRERRAWTSARDALRSTATIRVSPPR</sequence>
<proteinExistence type="predicted"/>
<feature type="compositionally biased region" description="Low complexity" evidence="1">
    <location>
        <begin position="1"/>
        <end position="14"/>
    </location>
</feature>
<evidence type="ECO:0000313" key="2">
    <source>
        <dbReference type="EMBL" id="JAE37756.1"/>
    </source>
</evidence>
<name>A0A0A9HS90_ARUDO</name>
<reference evidence="2" key="2">
    <citation type="journal article" date="2015" name="Data Brief">
        <title>Shoot transcriptome of the giant reed, Arundo donax.</title>
        <authorList>
            <person name="Barrero R.A."/>
            <person name="Guerrero F.D."/>
            <person name="Moolhuijzen P."/>
            <person name="Goolsby J.A."/>
            <person name="Tidwell J."/>
            <person name="Bellgard S.E."/>
            <person name="Bellgard M.I."/>
        </authorList>
    </citation>
    <scope>NUCLEOTIDE SEQUENCE</scope>
    <source>
        <tissue evidence="2">Shoot tissue taken approximately 20 cm above the soil surface</tissue>
    </source>
</reference>